<reference evidence="11" key="1">
    <citation type="submission" date="2016-11" db="EMBL/GenBank/DDBJ databases">
        <authorList>
            <person name="Varghese N."/>
            <person name="Submissions S."/>
        </authorList>
    </citation>
    <scope>NUCLEOTIDE SEQUENCE [LARGE SCALE GENOMIC DNA]</scope>
    <source>
        <strain evidence="11">DSM 15449</strain>
    </source>
</reference>
<gene>
    <name evidence="10" type="ORF">SAMN02746098_05354</name>
</gene>
<dbReference type="Proteomes" id="UP000183954">
    <property type="component" value="Unassembled WGS sequence"/>
</dbReference>
<dbReference type="GO" id="GO:0050660">
    <property type="term" value="F:flavin adenine dinucleotide binding"/>
    <property type="evidence" value="ECO:0007669"/>
    <property type="project" value="InterPro"/>
</dbReference>
<evidence type="ECO:0000256" key="2">
    <source>
        <dbReference type="ARBA" id="ARBA00009347"/>
    </source>
</evidence>
<feature type="domain" description="Acyl-CoA oxidase/dehydrogenase middle" evidence="8">
    <location>
        <begin position="121"/>
        <end position="216"/>
    </location>
</feature>
<evidence type="ECO:0000313" key="11">
    <source>
        <dbReference type="Proteomes" id="UP000183954"/>
    </source>
</evidence>
<dbReference type="SUPFAM" id="SSF47203">
    <property type="entry name" value="Acyl-CoA dehydrogenase C-terminal domain-like"/>
    <property type="match status" value="1"/>
</dbReference>
<dbReference type="OrthoDB" id="9802447at2"/>
<dbReference type="Gene3D" id="2.40.110.10">
    <property type="entry name" value="Butyryl-CoA Dehydrogenase, subunit A, domain 2"/>
    <property type="match status" value="1"/>
</dbReference>
<dbReference type="Pfam" id="PF00441">
    <property type="entry name" value="Acyl-CoA_dh_1"/>
    <property type="match status" value="1"/>
</dbReference>
<protein>
    <submittedName>
        <fullName evidence="10">Acyl-CoA dehydrogenase</fullName>
    </submittedName>
</protein>
<evidence type="ECO:0000256" key="5">
    <source>
        <dbReference type="ARBA" id="ARBA00023002"/>
    </source>
</evidence>
<feature type="domain" description="Acyl-CoA dehydrogenase/oxidase N-terminal" evidence="9">
    <location>
        <begin position="5"/>
        <end position="117"/>
    </location>
</feature>
<dbReference type="AlphaFoldDB" id="A0A1M6HI01"/>
<dbReference type="PANTHER" id="PTHR43884">
    <property type="entry name" value="ACYL-COA DEHYDROGENASE"/>
    <property type="match status" value="1"/>
</dbReference>
<dbReference type="FunFam" id="2.40.110.10:FF:000009">
    <property type="entry name" value="Acyl-CoA dehydrogenase"/>
    <property type="match status" value="1"/>
</dbReference>
<dbReference type="InterPro" id="IPR006091">
    <property type="entry name" value="Acyl-CoA_Oxase/DH_mid-dom"/>
</dbReference>
<accession>A0A1M6HI01</accession>
<dbReference type="PANTHER" id="PTHR43884:SF12">
    <property type="entry name" value="ISOVALERYL-COA DEHYDROGENASE, MITOCHONDRIAL-RELATED"/>
    <property type="match status" value="1"/>
</dbReference>
<sequence>MFGLTEDQKSLRAMVHSFADEVVEPGAEERDRTGEFPLEIVKKMGELGLIGLPFPEDVGGTGGDTVSYALAVEELSRVCASTGITYAALLSLGISPIYYFGTPEQKEKYLPSLFSGKYLAAFGLTEPGAGSDAGGTRTRARRTDKGWVLNGSKCFITNASYSGVVTVTALTDPSKGTRGISSFLVEPGTPGFQINTPYDKMGLHASNTTELVFEDVEIPAGNLLGEENNGFRQFMKILDGGRISIGAMGVGIAQGALDKSLKYSMERKQFGQTLSSFQAIQFKLADMATQTELSRLMILRAASLKDAHLPFGRESAMGKLHASETSVKNSLEAIQIHGGYGYMKDYHVERYLRDAKLLEIGEGTSEIQRLVISRALGCR</sequence>
<evidence type="ECO:0000259" key="8">
    <source>
        <dbReference type="Pfam" id="PF02770"/>
    </source>
</evidence>
<evidence type="ECO:0000256" key="3">
    <source>
        <dbReference type="ARBA" id="ARBA00022630"/>
    </source>
</evidence>
<dbReference type="InterPro" id="IPR036250">
    <property type="entry name" value="AcylCo_DH-like_C"/>
</dbReference>
<dbReference type="Pfam" id="PF02770">
    <property type="entry name" value="Acyl-CoA_dh_M"/>
    <property type="match status" value="1"/>
</dbReference>
<dbReference type="InterPro" id="IPR046373">
    <property type="entry name" value="Acyl-CoA_Oxase/DH_mid-dom_sf"/>
</dbReference>
<dbReference type="InterPro" id="IPR006089">
    <property type="entry name" value="Acyl-CoA_DH_CS"/>
</dbReference>
<dbReference type="PIRSF" id="PIRSF016578">
    <property type="entry name" value="HsaA"/>
    <property type="match status" value="1"/>
</dbReference>
<dbReference type="PROSITE" id="PS00072">
    <property type="entry name" value="ACYL_COA_DH_1"/>
    <property type="match status" value="1"/>
</dbReference>
<dbReference type="FunFam" id="1.10.540.10:FF:000002">
    <property type="entry name" value="Acyl-CoA dehydrogenase FadE19"/>
    <property type="match status" value="1"/>
</dbReference>
<dbReference type="Gene3D" id="1.20.140.10">
    <property type="entry name" value="Butyryl-CoA Dehydrogenase, subunit A, domain 3"/>
    <property type="match status" value="1"/>
</dbReference>
<dbReference type="SUPFAM" id="SSF56645">
    <property type="entry name" value="Acyl-CoA dehydrogenase NM domain-like"/>
    <property type="match status" value="1"/>
</dbReference>
<keyword evidence="4 6" id="KW-0274">FAD</keyword>
<evidence type="ECO:0000256" key="1">
    <source>
        <dbReference type="ARBA" id="ARBA00001974"/>
    </source>
</evidence>
<dbReference type="Pfam" id="PF02771">
    <property type="entry name" value="Acyl-CoA_dh_N"/>
    <property type="match status" value="1"/>
</dbReference>
<dbReference type="InterPro" id="IPR037069">
    <property type="entry name" value="AcylCoA_DH/ox_N_sf"/>
</dbReference>
<keyword evidence="3 6" id="KW-0285">Flavoprotein</keyword>
<dbReference type="FunFam" id="1.20.140.10:FF:000004">
    <property type="entry name" value="Acyl-CoA dehydrogenase FadE25"/>
    <property type="match status" value="1"/>
</dbReference>
<dbReference type="EMBL" id="FQXJ01000049">
    <property type="protein sequence ID" value="SHJ21813.1"/>
    <property type="molecule type" value="Genomic_DNA"/>
</dbReference>
<dbReference type="InterPro" id="IPR009100">
    <property type="entry name" value="AcylCoA_DH/oxidase_NM_dom_sf"/>
</dbReference>
<feature type="domain" description="Acyl-CoA dehydrogenase/oxidase C-terminal" evidence="7">
    <location>
        <begin position="228"/>
        <end position="376"/>
    </location>
</feature>
<dbReference type="Gene3D" id="1.10.540.10">
    <property type="entry name" value="Acyl-CoA dehydrogenase/oxidase, N-terminal domain"/>
    <property type="match status" value="1"/>
</dbReference>
<name>A0A1M6HI01_9FIRM</name>
<dbReference type="RefSeq" id="WP_073033616.1">
    <property type="nucleotide sequence ID" value="NZ_FQXJ01000049.1"/>
</dbReference>
<evidence type="ECO:0000256" key="6">
    <source>
        <dbReference type="RuleBase" id="RU362125"/>
    </source>
</evidence>
<evidence type="ECO:0000313" key="10">
    <source>
        <dbReference type="EMBL" id="SHJ21813.1"/>
    </source>
</evidence>
<dbReference type="InterPro" id="IPR013786">
    <property type="entry name" value="AcylCoA_DH/ox_N"/>
</dbReference>
<keyword evidence="11" id="KW-1185">Reference proteome</keyword>
<comment type="similarity">
    <text evidence="2 6">Belongs to the acyl-CoA dehydrogenase family.</text>
</comment>
<dbReference type="GO" id="GO:0003995">
    <property type="term" value="F:acyl-CoA dehydrogenase activity"/>
    <property type="evidence" value="ECO:0007669"/>
    <property type="project" value="InterPro"/>
</dbReference>
<evidence type="ECO:0000259" key="7">
    <source>
        <dbReference type="Pfam" id="PF00441"/>
    </source>
</evidence>
<dbReference type="InterPro" id="IPR009075">
    <property type="entry name" value="AcylCo_DH/oxidase_C"/>
</dbReference>
<evidence type="ECO:0000259" key="9">
    <source>
        <dbReference type="Pfam" id="PF02771"/>
    </source>
</evidence>
<dbReference type="STRING" id="1121420.SAMN02746098_05354"/>
<dbReference type="PROSITE" id="PS00073">
    <property type="entry name" value="ACYL_COA_DH_2"/>
    <property type="match status" value="1"/>
</dbReference>
<keyword evidence="5 6" id="KW-0560">Oxidoreductase</keyword>
<proteinExistence type="inferred from homology"/>
<comment type="cofactor">
    <cofactor evidence="1 6">
        <name>FAD</name>
        <dbReference type="ChEBI" id="CHEBI:57692"/>
    </cofactor>
</comment>
<evidence type="ECO:0000256" key="4">
    <source>
        <dbReference type="ARBA" id="ARBA00022827"/>
    </source>
</evidence>
<organism evidence="10 11">
    <name type="scientific">Desulfosporosinus lacus DSM 15449</name>
    <dbReference type="NCBI Taxonomy" id="1121420"/>
    <lineage>
        <taxon>Bacteria</taxon>
        <taxon>Bacillati</taxon>
        <taxon>Bacillota</taxon>
        <taxon>Clostridia</taxon>
        <taxon>Eubacteriales</taxon>
        <taxon>Desulfitobacteriaceae</taxon>
        <taxon>Desulfosporosinus</taxon>
    </lineage>
</organism>